<name>A0AAJ2DC53_SERFO</name>
<evidence type="ECO:0000313" key="2">
    <source>
        <dbReference type="Proteomes" id="UP001224622"/>
    </source>
</evidence>
<evidence type="ECO:0000313" key="1">
    <source>
        <dbReference type="EMBL" id="MDQ9126940.1"/>
    </source>
</evidence>
<sequence length="108" mass="12705">MKRIDDVDVMSFEGCSEAGITKILGFPPVDCYLTEWLLNWKVGVKWILADGHLRLDFHHKNNQQRCIACHIFYDDFDKEVIYITFYEGMAPEYQRLLGGKPHIAKHFR</sequence>
<gene>
    <name evidence="1" type="ORF">RDT67_10910</name>
</gene>
<accession>A0AAJ2DC53</accession>
<dbReference type="EMBL" id="JAVIGA010000009">
    <property type="protein sequence ID" value="MDQ9126940.1"/>
    <property type="molecule type" value="Genomic_DNA"/>
</dbReference>
<proteinExistence type="predicted"/>
<dbReference type="Proteomes" id="UP001224622">
    <property type="component" value="Unassembled WGS sequence"/>
</dbReference>
<protein>
    <submittedName>
        <fullName evidence="1">Uncharacterized protein</fullName>
    </submittedName>
</protein>
<reference evidence="1" key="1">
    <citation type="submission" date="2023-08" db="EMBL/GenBank/DDBJ databases">
        <title>The Comparative Genomic Analysis of Yersiniaceae from Polar Regions.</title>
        <authorList>
            <person name="Goncharov A."/>
            <person name="Aslanov B."/>
            <person name="Kolodzhieva V."/>
            <person name="Azarov D."/>
            <person name="Mochov A."/>
            <person name="Lebedeva E."/>
        </authorList>
    </citation>
    <scope>NUCLEOTIDE SEQUENCE</scope>
    <source>
        <strain evidence="1">Vf</strain>
    </source>
</reference>
<organism evidence="1 2">
    <name type="scientific">Serratia fonticola</name>
    <dbReference type="NCBI Taxonomy" id="47917"/>
    <lineage>
        <taxon>Bacteria</taxon>
        <taxon>Pseudomonadati</taxon>
        <taxon>Pseudomonadota</taxon>
        <taxon>Gammaproteobacteria</taxon>
        <taxon>Enterobacterales</taxon>
        <taxon>Yersiniaceae</taxon>
        <taxon>Serratia</taxon>
    </lineage>
</organism>
<comment type="caution">
    <text evidence="1">The sequence shown here is derived from an EMBL/GenBank/DDBJ whole genome shotgun (WGS) entry which is preliminary data.</text>
</comment>
<dbReference type="RefSeq" id="WP_309047391.1">
    <property type="nucleotide sequence ID" value="NZ_JAVIGA010000009.1"/>
</dbReference>
<dbReference type="AlphaFoldDB" id="A0AAJ2DC53"/>